<accession>A0A3A1YA20</accession>
<protein>
    <submittedName>
        <fullName evidence="1">Uncharacterized protein</fullName>
    </submittedName>
</protein>
<name>A0A3A1YA20_9GAMM</name>
<reference evidence="1 2" key="1">
    <citation type="submission" date="2017-08" db="EMBL/GenBank/DDBJ databases">
        <title>Reclassification of Bisgaard taxon 37 and 44.</title>
        <authorList>
            <person name="Christensen H."/>
        </authorList>
    </citation>
    <scope>NUCLEOTIDE SEQUENCE [LARGE SCALE GENOMIC DNA]</scope>
    <source>
        <strain evidence="1 2">B96_4</strain>
    </source>
</reference>
<dbReference type="RefSeq" id="WP_119496262.1">
    <property type="nucleotide sequence ID" value="NZ_NRJH01000003.1"/>
</dbReference>
<proteinExistence type="predicted"/>
<evidence type="ECO:0000313" key="1">
    <source>
        <dbReference type="EMBL" id="RIY34038.1"/>
    </source>
</evidence>
<dbReference type="EMBL" id="NRJH01000003">
    <property type="protein sequence ID" value="RIY34038.1"/>
    <property type="molecule type" value="Genomic_DNA"/>
</dbReference>
<sequence>MCTLQQKAALLDFALLTESMVKKRLRLPSNRDQRYLARLSVYISRTPCEQLDYPNLVQQIQEIKLKYHHLPETSDI</sequence>
<organism evidence="1 2">
    <name type="scientific">Psittacicella melopsittaci</name>
    <dbReference type="NCBI Taxonomy" id="2028576"/>
    <lineage>
        <taxon>Bacteria</taxon>
        <taxon>Pseudomonadati</taxon>
        <taxon>Pseudomonadota</taxon>
        <taxon>Gammaproteobacteria</taxon>
        <taxon>Pasteurellales</taxon>
        <taxon>Psittacicellaceae</taxon>
        <taxon>Psittacicella</taxon>
    </lineage>
</organism>
<evidence type="ECO:0000313" key="2">
    <source>
        <dbReference type="Proteomes" id="UP000266258"/>
    </source>
</evidence>
<dbReference type="Proteomes" id="UP000266258">
    <property type="component" value="Unassembled WGS sequence"/>
</dbReference>
<keyword evidence="2" id="KW-1185">Reference proteome</keyword>
<gene>
    <name evidence="1" type="ORF">CJP74_00200</name>
</gene>
<dbReference type="AlphaFoldDB" id="A0A3A1YA20"/>
<dbReference type="OrthoDB" id="5686850at2"/>
<comment type="caution">
    <text evidence="1">The sequence shown here is derived from an EMBL/GenBank/DDBJ whole genome shotgun (WGS) entry which is preliminary data.</text>
</comment>